<feature type="domain" description="HTH luxR-type" evidence="1">
    <location>
        <begin position="769"/>
        <end position="834"/>
    </location>
</feature>
<dbReference type="Proteomes" id="UP001520140">
    <property type="component" value="Unassembled WGS sequence"/>
</dbReference>
<dbReference type="PROSITE" id="PS00622">
    <property type="entry name" value="HTH_LUXR_1"/>
    <property type="match status" value="1"/>
</dbReference>
<dbReference type="Gene3D" id="1.25.40.10">
    <property type="entry name" value="Tetratricopeptide repeat domain"/>
    <property type="match status" value="1"/>
</dbReference>
<evidence type="ECO:0000313" key="3">
    <source>
        <dbReference type="Proteomes" id="UP001520140"/>
    </source>
</evidence>
<comment type="caution">
    <text evidence="2">The sequence shown here is derived from an EMBL/GenBank/DDBJ whole genome shotgun (WGS) entry which is preliminary data.</text>
</comment>
<proteinExistence type="predicted"/>
<dbReference type="Gene3D" id="1.10.10.10">
    <property type="entry name" value="Winged helix-like DNA-binding domain superfamily/Winged helix DNA-binding domain"/>
    <property type="match status" value="1"/>
</dbReference>
<dbReference type="EMBL" id="JABUKG010000004">
    <property type="protein sequence ID" value="MBY6320337.1"/>
    <property type="molecule type" value="Genomic_DNA"/>
</dbReference>
<accession>A0ABS7NRH9</accession>
<dbReference type="InterPro" id="IPR000792">
    <property type="entry name" value="Tscrpt_reg_LuxR_C"/>
</dbReference>
<dbReference type="PROSITE" id="PS50043">
    <property type="entry name" value="HTH_LUXR_2"/>
    <property type="match status" value="1"/>
</dbReference>
<dbReference type="InterPro" id="IPR036388">
    <property type="entry name" value="WH-like_DNA-bd_sf"/>
</dbReference>
<keyword evidence="3" id="KW-1185">Reference proteome</keyword>
<dbReference type="Pfam" id="PF00196">
    <property type="entry name" value="GerE"/>
    <property type="match status" value="1"/>
</dbReference>
<protein>
    <submittedName>
        <fullName evidence="2">Helix-turn-helix transcriptional regulator</fullName>
    </submittedName>
</protein>
<dbReference type="SUPFAM" id="SSF46894">
    <property type="entry name" value="C-terminal effector domain of the bipartite response regulators"/>
    <property type="match status" value="1"/>
</dbReference>
<dbReference type="InterPro" id="IPR011990">
    <property type="entry name" value="TPR-like_helical_dom_sf"/>
</dbReference>
<dbReference type="InterPro" id="IPR016032">
    <property type="entry name" value="Sig_transdc_resp-reg_C-effctor"/>
</dbReference>
<dbReference type="CDD" id="cd06170">
    <property type="entry name" value="LuxR_C_like"/>
    <property type="match status" value="1"/>
</dbReference>
<evidence type="ECO:0000313" key="2">
    <source>
        <dbReference type="EMBL" id="MBY6320337.1"/>
    </source>
</evidence>
<dbReference type="PRINTS" id="PR00038">
    <property type="entry name" value="HTHLUXR"/>
</dbReference>
<sequence length="834" mass="89163">MATDLNRDGHIEIRSVRAVPWETTSPGGVSAQVGPTDARAPGYVATVIVLDDAHHADPESLRDLATRVRRHRDGGMSLLCGVHRGDDGSSASHDVLTRAADVEVALSRLSVQDVADMAAARGITLSHTAAQHLTRHAAGRPGIVAALLGELPTDTWRTPRPALPAPAADRRRVRDVLAAGGESLRAVVTAAAILGDRAALPTVCAVAAVDDPWPALEEARRADLLSVVRAVTAVTVEIGDPVVRAAILATVGETERARLHRVAAEAVEDPADALAHLVDAHAVPDPAVCDRLDAVAAERAQRGEWFTAARLYALSSRSSVDPAERDARLVRAVDAAIGAGDVPTAAGWSAQIESFRDTPAKNAVLGYLAILRGRPQDAEARLHRAWTSVRQKHDPRTAATICHREVLHNLARCRGADLVTWADRAVELVGEHDATAVEARTIRGLGLGATGRTTEALASYAELLTHVDSGAMGQRVQMGAGWLHLATDRPDTARAELESALPTDFLGGSTRISLWAHGWLARCHLATGDWDAALRIAGAGLDLAERSGSDLVVPLLRWTVTQIHALRGDWDAADESARAGDAGVRDYEIMRVPALLARAAVAEARADYAAVLRILMPLTEEWARGDVSEPGFWPWPDVFANALVVEGRLDEADAFLRAHEERVRLRGHRSAGARLAYARGRLLGARGDLDAARASFDSAVAALADLPLVYDRARVQFAYGQTLRRAGKRREADVVISAARDAYLALGANTYVARCERELKAGGMRAVLKDRPHDALTPQEDAVASLVATGMTNREVAAELFLSVKTVQFHLTRVYAKLGIRSRAELAARSTGSE</sequence>
<organism evidence="2 3">
    <name type="scientific">Rhodococcoides kroppenstedtii</name>
    <dbReference type="NCBI Taxonomy" id="293050"/>
    <lineage>
        <taxon>Bacteria</taxon>
        <taxon>Bacillati</taxon>
        <taxon>Actinomycetota</taxon>
        <taxon>Actinomycetes</taxon>
        <taxon>Mycobacteriales</taxon>
        <taxon>Nocardiaceae</taxon>
        <taxon>Rhodococcoides</taxon>
    </lineage>
</organism>
<dbReference type="SMART" id="SM00421">
    <property type="entry name" value="HTH_LUXR"/>
    <property type="match status" value="1"/>
</dbReference>
<evidence type="ECO:0000259" key="1">
    <source>
        <dbReference type="PROSITE" id="PS50043"/>
    </source>
</evidence>
<name>A0ABS7NRH9_9NOCA</name>
<dbReference type="SUPFAM" id="SSF48452">
    <property type="entry name" value="TPR-like"/>
    <property type="match status" value="2"/>
</dbReference>
<reference evidence="2 3" key="1">
    <citation type="submission" date="2020-06" db="EMBL/GenBank/DDBJ databases">
        <title>Taxonomy, biology and ecology of Rhodococcus bacteria occurring in California pistachio and other woody hosts as revealed by genome sequence analyses.</title>
        <authorList>
            <person name="Gai Y."/>
            <person name="Riely B."/>
        </authorList>
    </citation>
    <scope>NUCLEOTIDE SEQUENCE [LARGE SCALE GENOMIC DNA]</scope>
    <source>
        <strain evidence="2 3">BP-284</strain>
    </source>
</reference>
<gene>
    <name evidence="2" type="ORF">HQ605_05855</name>
</gene>